<dbReference type="Pfam" id="PF02308">
    <property type="entry name" value="MgtC"/>
    <property type="match status" value="1"/>
</dbReference>
<dbReference type="PANTHER" id="PTHR33778">
    <property type="entry name" value="PROTEIN MGTC"/>
    <property type="match status" value="1"/>
</dbReference>
<reference evidence="9 10" key="1">
    <citation type="journal article" date="2015" name="Genome Announc.">
        <title>Expanding the biotechnology potential of lactobacilli through comparative genomics of 213 strains and associated genera.</title>
        <authorList>
            <person name="Sun Z."/>
            <person name="Harris H.M."/>
            <person name="McCann A."/>
            <person name="Guo C."/>
            <person name="Argimon S."/>
            <person name="Zhang W."/>
            <person name="Yang X."/>
            <person name="Jeffery I.B."/>
            <person name="Cooney J.C."/>
            <person name="Kagawa T.F."/>
            <person name="Liu W."/>
            <person name="Song Y."/>
            <person name="Salvetti E."/>
            <person name="Wrobel A."/>
            <person name="Rasinkangas P."/>
            <person name="Parkhill J."/>
            <person name="Rea M.C."/>
            <person name="O'Sullivan O."/>
            <person name="Ritari J."/>
            <person name="Douillard F.P."/>
            <person name="Paul Ross R."/>
            <person name="Yang R."/>
            <person name="Briner A.E."/>
            <person name="Felis G.E."/>
            <person name="de Vos W.M."/>
            <person name="Barrangou R."/>
            <person name="Klaenhammer T.R."/>
            <person name="Caufield P.W."/>
            <person name="Cui Y."/>
            <person name="Zhang H."/>
            <person name="O'Toole P.W."/>
        </authorList>
    </citation>
    <scope>NUCLEOTIDE SEQUENCE [LARGE SCALE GENOMIC DNA]</scope>
    <source>
        <strain evidence="9 10">DSM 19904</strain>
    </source>
</reference>
<dbReference type="InterPro" id="IPR003416">
    <property type="entry name" value="MgtC/SapB/SrpB/YhiD_fam"/>
</dbReference>
<comment type="similarity">
    <text evidence="2">Belongs to the MgtC/SapB family.</text>
</comment>
<dbReference type="PRINTS" id="PR01837">
    <property type="entry name" value="MGTCSAPBPROT"/>
</dbReference>
<accession>A0A0R1KUB2</accession>
<dbReference type="InterPro" id="IPR049177">
    <property type="entry name" value="MgtC_SapB_SrpB_YhiD_N"/>
</dbReference>
<feature type="transmembrane region" description="Helical" evidence="7">
    <location>
        <begin position="81"/>
        <end position="99"/>
    </location>
</feature>
<gene>
    <name evidence="9" type="ORF">FD17_GL001481</name>
</gene>
<dbReference type="RefSeq" id="WP_057826281.1">
    <property type="nucleotide sequence ID" value="NZ_AZEA01000027.1"/>
</dbReference>
<dbReference type="PANTHER" id="PTHR33778:SF1">
    <property type="entry name" value="MAGNESIUM TRANSPORTER YHID-RELATED"/>
    <property type="match status" value="1"/>
</dbReference>
<evidence type="ECO:0000313" key="9">
    <source>
        <dbReference type="EMBL" id="KRK87020.1"/>
    </source>
</evidence>
<evidence type="ECO:0000256" key="5">
    <source>
        <dbReference type="ARBA" id="ARBA00022989"/>
    </source>
</evidence>
<dbReference type="GO" id="GO:0005886">
    <property type="term" value="C:plasma membrane"/>
    <property type="evidence" value="ECO:0007669"/>
    <property type="project" value="UniProtKB-SubCell"/>
</dbReference>
<evidence type="ECO:0000256" key="6">
    <source>
        <dbReference type="ARBA" id="ARBA00023136"/>
    </source>
</evidence>
<evidence type="ECO:0000256" key="2">
    <source>
        <dbReference type="ARBA" id="ARBA00009298"/>
    </source>
</evidence>
<protein>
    <submittedName>
        <fullName evidence="9">MgtC family protein</fullName>
    </submittedName>
</protein>
<dbReference type="Proteomes" id="UP000051581">
    <property type="component" value="Unassembled WGS sequence"/>
</dbReference>
<sequence length="232" mass="25567">MFNLTQPEIIIRLVAAIFVGGIIGFERERKSRPAGMKTHILVCIGACIIALIQCQLTSMTVDYNFAHPKIVGALSADTARLTAQVVSGIGFLGAGTIIMTNKTVKGLTTAASIWSVAGLGLALGYGYYLIAAFGTAIIFFSLTALAYLIPMGNINRLEIKLNEHQTTKFIKQVLKKFHIDIENTDVTIKRDEDGSRNYTIMYTLEVPRKVDTSELVFELSDNEQVDYVRLLE</sequence>
<comment type="subcellular location">
    <subcellularLocation>
        <location evidence="1">Cell membrane</location>
        <topology evidence="1">Multi-pass membrane protein</topology>
    </subcellularLocation>
</comment>
<dbReference type="OrthoDB" id="9811198at2"/>
<feature type="transmembrane region" description="Helical" evidence="7">
    <location>
        <begin position="6"/>
        <end position="26"/>
    </location>
</feature>
<evidence type="ECO:0000313" key="10">
    <source>
        <dbReference type="Proteomes" id="UP000051581"/>
    </source>
</evidence>
<keyword evidence="3" id="KW-1003">Cell membrane</keyword>
<organism evidence="9 10">
    <name type="scientific">Lentilactobacillus sunkii DSM 19904</name>
    <dbReference type="NCBI Taxonomy" id="1423808"/>
    <lineage>
        <taxon>Bacteria</taxon>
        <taxon>Bacillati</taxon>
        <taxon>Bacillota</taxon>
        <taxon>Bacilli</taxon>
        <taxon>Lactobacillales</taxon>
        <taxon>Lactobacillaceae</taxon>
        <taxon>Lentilactobacillus</taxon>
    </lineage>
</organism>
<evidence type="ECO:0000256" key="7">
    <source>
        <dbReference type="SAM" id="Phobius"/>
    </source>
</evidence>
<feature type="transmembrane region" description="Helical" evidence="7">
    <location>
        <begin position="106"/>
        <end position="123"/>
    </location>
</feature>
<dbReference type="EMBL" id="AZEA01000027">
    <property type="protein sequence ID" value="KRK87020.1"/>
    <property type="molecule type" value="Genomic_DNA"/>
</dbReference>
<proteinExistence type="inferred from homology"/>
<comment type="caution">
    <text evidence="9">The sequence shown here is derived from an EMBL/GenBank/DDBJ whole genome shotgun (WGS) entry which is preliminary data.</text>
</comment>
<evidence type="ECO:0000259" key="8">
    <source>
        <dbReference type="Pfam" id="PF02308"/>
    </source>
</evidence>
<keyword evidence="10" id="KW-1185">Reference proteome</keyword>
<evidence type="ECO:0000256" key="1">
    <source>
        <dbReference type="ARBA" id="ARBA00004651"/>
    </source>
</evidence>
<evidence type="ECO:0000256" key="4">
    <source>
        <dbReference type="ARBA" id="ARBA00022692"/>
    </source>
</evidence>
<feature type="domain" description="MgtC/SapB/SrpB/YhiD N-terminal" evidence="8">
    <location>
        <begin position="13"/>
        <end position="147"/>
    </location>
</feature>
<feature type="transmembrane region" description="Helical" evidence="7">
    <location>
        <begin position="38"/>
        <end position="61"/>
    </location>
</feature>
<evidence type="ECO:0000256" key="3">
    <source>
        <dbReference type="ARBA" id="ARBA00022475"/>
    </source>
</evidence>
<dbReference type="PATRIC" id="fig|1423808.3.peg.1502"/>
<keyword evidence="5 7" id="KW-1133">Transmembrane helix</keyword>
<keyword evidence="4 7" id="KW-0812">Transmembrane</keyword>
<name>A0A0R1KUB2_9LACO</name>
<keyword evidence="6 7" id="KW-0472">Membrane</keyword>
<feature type="transmembrane region" description="Helical" evidence="7">
    <location>
        <begin position="129"/>
        <end position="149"/>
    </location>
</feature>
<dbReference type="AlphaFoldDB" id="A0A0R1KUB2"/>